<comment type="similarity">
    <text evidence="3 17">Belongs to the glycosyl hydrolase 17 family.</text>
</comment>
<accession>A0A444X518</accession>
<evidence type="ECO:0000256" key="1">
    <source>
        <dbReference type="ARBA" id="ARBA00000382"/>
    </source>
</evidence>
<evidence type="ECO:0000256" key="7">
    <source>
        <dbReference type="ARBA" id="ARBA00022729"/>
    </source>
</evidence>
<dbReference type="Proteomes" id="UP000289738">
    <property type="component" value="Chromosome B10"/>
</dbReference>
<gene>
    <name evidence="22" type="ORF">Ahy_B10g104249</name>
</gene>
<protein>
    <recommendedName>
        <fullName evidence="4">glucan endo-1,3-beta-D-glucosidase</fullName>
        <ecNumber evidence="4">3.2.1.39</ecNumber>
    </recommendedName>
    <alternativeName>
        <fullName evidence="15">(1-&gt;3)-beta-glucan endohydrolase</fullName>
    </alternativeName>
    <alternativeName>
        <fullName evidence="16">Beta-1,3-endoglucanase</fullName>
    </alternativeName>
</protein>
<dbReference type="GO" id="GO:0005975">
    <property type="term" value="P:carbohydrate metabolic process"/>
    <property type="evidence" value="ECO:0007669"/>
    <property type="project" value="InterPro"/>
</dbReference>
<comment type="caution">
    <text evidence="22">The sequence shown here is derived from an EMBL/GenBank/DDBJ whole genome shotgun (WGS) entry which is preliminary data.</text>
</comment>
<evidence type="ECO:0000256" key="8">
    <source>
        <dbReference type="ARBA" id="ARBA00022801"/>
    </source>
</evidence>
<name>A0A444X518_ARAHY</name>
<evidence type="ECO:0000259" key="21">
    <source>
        <dbReference type="SMART" id="SM00768"/>
    </source>
</evidence>
<dbReference type="Gene3D" id="1.20.58.1040">
    <property type="match status" value="1"/>
</dbReference>
<keyword evidence="6" id="KW-0336">GPI-anchor</keyword>
<comment type="subcellular location">
    <subcellularLocation>
        <location evidence="2">Cell membrane</location>
        <topology evidence="2">Lipid-anchor</topology>
        <topology evidence="2">GPI-anchor</topology>
    </subcellularLocation>
</comment>
<dbReference type="InterPro" id="IPR012946">
    <property type="entry name" value="X8"/>
</dbReference>
<dbReference type="GO" id="GO:0006952">
    <property type="term" value="P:defense response"/>
    <property type="evidence" value="ECO:0007669"/>
    <property type="project" value="UniProtKB-KW"/>
</dbReference>
<dbReference type="InterPro" id="IPR044965">
    <property type="entry name" value="Glyco_hydro_17_plant"/>
</dbReference>
<dbReference type="FunFam" id="3.20.20.80:FF:000008">
    <property type="entry name" value="Glucan endo-1,3-beta-glucosidase 5"/>
    <property type="match status" value="1"/>
</dbReference>
<evidence type="ECO:0000256" key="14">
    <source>
        <dbReference type="ARBA" id="ARBA00023295"/>
    </source>
</evidence>
<evidence type="ECO:0000256" key="3">
    <source>
        <dbReference type="ARBA" id="ARBA00008773"/>
    </source>
</evidence>
<evidence type="ECO:0000256" key="19">
    <source>
        <dbReference type="SAM" id="Phobius"/>
    </source>
</evidence>
<keyword evidence="19" id="KW-0812">Transmembrane</keyword>
<keyword evidence="8 18" id="KW-0378">Hydrolase</keyword>
<dbReference type="Pfam" id="PF00332">
    <property type="entry name" value="Glyco_hydro_17"/>
    <property type="match status" value="1"/>
</dbReference>
<evidence type="ECO:0000256" key="20">
    <source>
        <dbReference type="SAM" id="SignalP"/>
    </source>
</evidence>
<evidence type="ECO:0000256" key="11">
    <source>
        <dbReference type="ARBA" id="ARBA00023157"/>
    </source>
</evidence>
<dbReference type="FunFam" id="1.20.58.1040:FF:000002">
    <property type="entry name" value="Glucan endo-1,3-beta-glucosidase 8"/>
    <property type="match status" value="1"/>
</dbReference>
<keyword evidence="12" id="KW-0325">Glycoprotein</keyword>
<dbReference type="InterPro" id="IPR000490">
    <property type="entry name" value="Glyco_hydro_17"/>
</dbReference>
<dbReference type="GO" id="GO:0098552">
    <property type="term" value="C:side of membrane"/>
    <property type="evidence" value="ECO:0007669"/>
    <property type="project" value="UniProtKB-KW"/>
</dbReference>
<evidence type="ECO:0000256" key="9">
    <source>
        <dbReference type="ARBA" id="ARBA00022821"/>
    </source>
</evidence>
<dbReference type="SUPFAM" id="SSF51445">
    <property type="entry name" value="(Trans)glycosidases"/>
    <property type="match status" value="1"/>
</dbReference>
<proteinExistence type="inferred from homology"/>
<evidence type="ECO:0000313" key="23">
    <source>
        <dbReference type="Proteomes" id="UP000289738"/>
    </source>
</evidence>
<keyword evidence="23" id="KW-1185">Reference proteome</keyword>
<evidence type="ECO:0000256" key="5">
    <source>
        <dbReference type="ARBA" id="ARBA00022475"/>
    </source>
</evidence>
<dbReference type="EMBL" id="SDMP01000020">
    <property type="protein sequence ID" value="RYQ84774.1"/>
    <property type="molecule type" value="Genomic_DNA"/>
</dbReference>
<evidence type="ECO:0000256" key="2">
    <source>
        <dbReference type="ARBA" id="ARBA00004609"/>
    </source>
</evidence>
<evidence type="ECO:0000256" key="16">
    <source>
        <dbReference type="ARBA" id="ARBA00033417"/>
    </source>
</evidence>
<keyword evidence="7 20" id="KW-0732">Signal</keyword>
<dbReference type="AlphaFoldDB" id="A0A444X518"/>
<keyword evidence="19" id="KW-1133">Transmembrane helix</keyword>
<dbReference type="STRING" id="3818.A0A444X518"/>
<keyword evidence="5" id="KW-1003">Cell membrane</keyword>
<keyword evidence="10 19" id="KW-0472">Membrane</keyword>
<evidence type="ECO:0000256" key="18">
    <source>
        <dbReference type="RuleBase" id="RU004336"/>
    </source>
</evidence>
<dbReference type="PANTHER" id="PTHR32227">
    <property type="entry name" value="GLUCAN ENDO-1,3-BETA-GLUCOSIDASE BG1-RELATED-RELATED"/>
    <property type="match status" value="1"/>
</dbReference>
<evidence type="ECO:0000313" key="22">
    <source>
        <dbReference type="EMBL" id="RYQ84774.1"/>
    </source>
</evidence>
<dbReference type="PROSITE" id="PS00587">
    <property type="entry name" value="GLYCOSYL_HYDROL_F17"/>
    <property type="match status" value="1"/>
</dbReference>
<keyword evidence="11" id="KW-1015">Disulfide bond</keyword>
<evidence type="ECO:0000256" key="12">
    <source>
        <dbReference type="ARBA" id="ARBA00023180"/>
    </source>
</evidence>
<evidence type="ECO:0000256" key="4">
    <source>
        <dbReference type="ARBA" id="ARBA00012780"/>
    </source>
</evidence>
<evidence type="ECO:0000256" key="13">
    <source>
        <dbReference type="ARBA" id="ARBA00023288"/>
    </source>
</evidence>
<dbReference type="OrthoDB" id="408788at2759"/>
<keyword evidence="14 18" id="KW-0326">Glycosidase</keyword>
<dbReference type="EC" id="3.2.1.39" evidence="4"/>
<dbReference type="GO" id="GO:0005886">
    <property type="term" value="C:plasma membrane"/>
    <property type="evidence" value="ECO:0007669"/>
    <property type="project" value="UniProtKB-SubCell"/>
</dbReference>
<keyword evidence="13" id="KW-0449">Lipoprotein</keyword>
<evidence type="ECO:0000256" key="10">
    <source>
        <dbReference type="ARBA" id="ARBA00023136"/>
    </source>
</evidence>
<feature type="transmembrane region" description="Helical" evidence="19">
    <location>
        <begin position="472"/>
        <end position="488"/>
    </location>
</feature>
<dbReference type="Pfam" id="PF07983">
    <property type="entry name" value="X8"/>
    <property type="match status" value="1"/>
</dbReference>
<sequence>MAQTKRMLWASCLIFVLVQCHLPSAKCSHALSNVGINWGALTSHPINPYTVVDLLKDNGIKKVKLFDVDSWTLGALAGSGIEVMIGIPNDQMERLSNSGQAEQWVKQNLTKHLHGGVDIRYISVGNEPFLASYENKYRSSTFPAMKSIQKAVEKAGVAEQVKVTSCLNADVLDSGSDKPSDGQFRSDIKDVMKEILQFLNDNNSPFFINIYPYLSLYLNPNFPEELAFFDAGRSFEDKGATYTNVFDASVDTLVWALKKEGYSDMKIVVGEVGWPTDGHKSANKDKARRFYHGFLKKLGNQQGSPLHPGVLDVYLFGLFDENLKNIEPGKFERHWGIFEYDGKPKFPVDFSGKGEDHKWPVGAKGVRYLEKQWCVLSEDVKDFSGPVYEALGYACANTDCTSLGYGCSCADLDIRGNVSYAFNQYFQARDQSVEACDFDGLAEIVTSDPSKGTCKFPIVIESAATSLKTRDAIIHILLLGFALFFVTFM</sequence>
<reference evidence="22 23" key="1">
    <citation type="submission" date="2019-01" db="EMBL/GenBank/DDBJ databases">
        <title>Sequencing of cultivated peanut Arachis hypogaea provides insights into genome evolution and oil improvement.</title>
        <authorList>
            <person name="Chen X."/>
        </authorList>
    </citation>
    <scope>NUCLEOTIDE SEQUENCE [LARGE SCALE GENOMIC DNA]</scope>
    <source>
        <strain evidence="23">cv. Fuhuasheng</strain>
        <tissue evidence="22">Leaves</tissue>
    </source>
</reference>
<dbReference type="Gene3D" id="3.20.20.80">
    <property type="entry name" value="Glycosidases"/>
    <property type="match status" value="1"/>
</dbReference>
<keyword evidence="9" id="KW-0611">Plant defense</keyword>
<evidence type="ECO:0000256" key="17">
    <source>
        <dbReference type="RuleBase" id="RU004335"/>
    </source>
</evidence>
<organism evidence="22 23">
    <name type="scientific">Arachis hypogaea</name>
    <name type="common">Peanut</name>
    <dbReference type="NCBI Taxonomy" id="3818"/>
    <lineage>
        <taxon>Eukaryota</taxon>
        <taxon>Viridiplantae</taxon>
        <taxon>Streptophyta</taxon>
        <taxon>Embryophyta</taxon>
        <taxon>Tracheophyta</taxon>
        <taxon>Spermatophyta</taxon>
        <taxon>Magnoliopsida</taxon>
        <taxon>eudicotyledons</taxon>
        <taxon>Gunneridae</taxon>
        <taxon>Pentapetalae</taxon>
        <taxon>rosids</taxon>
        <taxon>fabids</taxon>
        <taxon>Fabales</taxon>
        <taxon>Fabaceae</taxon>
        <taxon>Papilionoideae</taxon>
        <taxon>50 kb inversion clade</taxon>
        <taxon>dalbergioids sensu lato</taxon>
        <taxon>Dalbergieae</taxon>
        <taxon>Pterocarpus clade</taxon>
        <taxon>Arachis</taxon>
    </lineage>
</organism>
<evidence type="ECO:0000256" key="15">
    <source>
        <dbReference type="ARBA" id="ARBA00033335"/>
    </source>
</evidence>
<feature type="signal peptide" evidence="20">
    <location>
        <begin position="1"/>
        <end position="27"/>
    </location>
</feature>
<feature type="domain" description="X8" evidence="21">
    <location>
        <begin position="372"/>
        <end position="456"/>
    </location>
</feature>
<comment type="catalytic activity">
    <reaction evidence="1">
        <text>Hydrolysis of (1-&gt;3)-beta-D-glucosidic linkages in (1-&gt;3)-beta-D-glucans.</text>
        <dbReference type="EC" id="3.2.1.39"/>
    </reaction>
</comment>
<feature type="chain" id="PRO_5019081017" description="glucan endo-1,3-beta-D-glucosidase" evidence="20">
    <location>
        <begin position="28"/>
        <end position="489"/>
    </location>
</feature>
<evidence type="ECO:0000256" key="6">
    <source>
        <dbReference type="ARBA" id="ARBA00022622"/>
    </source>
</evidence>
<dbReference type="GO" id="GO:0042973">
    <property type="term" value="F:glucan endo-1,3-beta-D-glucosidase activity"/>
    <property type="evidence" value="ECO:0007669"/>
    <property type="project" value="UniProtKB-EC"/>
</dbReference>
<dbReference type="InterPro" id="IPR017853">
    <property type="entry name" value="GH"/>
</dbReference>
<dbReference type="SMART" id="SM00768">
    <property type="entry name" value="X8"/>
    <property type="match status" value="1"/>
</dbReference>